<proteinExistence type="predicted"/>
<protein>
    <submittedName>
        <fullName evidence="2">Ribosomal-protein-alanine acetyltransferase</fullName>
    </submittedName>
</protein>
<sequence length="79" mass="9005">MFVHKDFQGKGIATILLNDIERYAITAGITRVTLEVSLTARTFFEKKGYIVEVEQKRKANQLCLTNFWIAKGLDKGKNL</sequence>
<accession>A0A173VXN5</accession>
<dbReference type="InterPro" id="IPR016181">
    <property type="entry name" value="Acyl_CoA_acyltransferase"/>
</dbReference>
<evidence type="ECO:0000313" key="3">
    <source>
        <dbReference type="Proteomes" id="UP000095591"/>
    </source>
</evidence>
<dbReference type="CDD" id="cd04301">
    <property type="entry name" value="NAT_SF"/>
    <property type="match status" value="1"/>
</dbReference>
<evidence type="ECO:0000259" key="1">
    <source>
        <dbReference type="PROSITE" id="PS51186"/>
    </source>
</evidence>
<gene>
    <name evidence="2" type="ORF">ERS852429_03874</name>
</gene>
<dbReference type="Gene3D" id="3.40.630.30">
    <property type="match status" value="1"/>
</dbReference>
<dbReference type="GO" id="GO:0016747">
    <property type="term" value="F:acyltransferase activity, transferring groups other than amino-acyl groups"/>
    <property type="evidence" value="ECO:0007669"/>
    <property type="project" value="InterPro"/>
</dbReference>
<feature type="domain" description="N-acetyltransferase" evidence="1">
    <location>
        <begin position="1"/>
        <end position="74"/>
    </location>
</feature>
<dbReference type="PANTHER" id="PTHR43451">
    <property type="entry name" value="ACETYLTRANSFERASE (GNAT) FAMILY PROTEIN"/>
    <property type="match status" value="1"/>
</dbReference>
<keyword evidence="2" id="KW-0808">Transferase</keyword>
<dbReference type="PROSITE" id="PS51186">
    <property type="entry name" value="GNAT"/>
    <property type="match status" value="1"/>
</dbReference>
<dbReference type="PANTHER" id="PTHR43451:SF1">
    <property type="entry name" value="ACETYLTRANSFERASE"/>
    <property type="match status" value="1"/>
</dbReference>
<dbReference type="EMBL" id="CYXP01000011">
    <property type="protein sequence ID" value="CUN31981.1"/>
    <property type="molecule type" value="Genomic_DNA"/>
</dbReference>
<name>A0A173VXN5_PARDI</name>
<dbReference type="AlphaFoldDB" id="A0A173VXN5"/>
<organism evidence="2 3">
    <name type="scientific">Parabacteroides distasonis</name>
    <dbReference type="NCBI Taxonomy" id="823"/>
    <lineage>
        <taxon>Bacteria</taxon>
        <taxon>Pseudomonadati</taxon>
        <taxon>Bacteroidota</taxon>
        <taxon>Bacteroidia</taxon>
        <taxon>Bacteroidales</taxon>
        <taxon>Tannerellaceae</taxon>
        <taxon>Parabacteroides</taxon>
    </lineage>
</organism>
<dbReference type="Proteomes" id="UP000095591">
    <property type="component" value="Unassembled WGS sequence"/>
</dbReference>
<evidence type="ECO:0000313" key="2">
    <source>
        <dbReference type="EMBL" id="CUN31981.1"/>
    </source>
</evidence>
<dbReference type="InterPro" id="IPR052564">
    <property type="entry name" value="N-acetyltrans/Recomb-assoc"/>
</dbReference>
<dbReference type="InterPro" id="IPR000182">
    <property type="entry name" value="GNAT_dom"/>
</dbReference>
<reference evidence="2 3" key="1">
    <citation type="submission" date="2015-09" db="EMBL/GenBank/DDBJ databases">
        <authorList>
            <consortium name="Pathogen Informatics"/>
        </authorList>
    </citation>
    <scope>NUCLEOTIDE SEQUENCE [LARGE SCALE GENOMIC DNA]</scope>
    <source>
        <strain evidence="2 3">2789STDY5608872</strain>
    </source>
</reference>
<dbReference type="Pfam" id="PF13673">
    <property type="entry name" value="Acetyltransf_10"/>
    <property type="match status" value="1"/>
</dbReference>
<dbReference type="SUPFAM" id="SSF55729">
    <property type="entry name" value="Acyl-CoA N-acyltransferases (Nat)"/>
    <property type="match status" value="1"/>
</dbReference>